<evidence type="ECO:0008006" key="7">
    <source>
        <dbReference type="Google" id="ProtNLM"/>
    </source>
</evidence>
<proteinExistence type="predicted"/>
<dbReference type="Pfam" id="PF20416">
    <property type="entry name" value="UTP20"/>
    <property type="match status" value="1"/>
</dbReference>
<dbReference type="GO" id="GO:0030686">
    <property type="term" value="C:90S preribosome"/>
    <property type="evidence" value="ECO:0007669"/>
    <property type="project" value="TreeGrafter"/>
</dbReference>
<feature type="region of interest" description="Disordered" evidence="1">
    <location>
        <begin position="744"/>
        <end position="770"/>
    </location>
</feature>
<evidence type="ECO:0000313" key="5">
    <source>
        <dbReference type="EMBL" id="KAF5354672.1"/>
    </source>
</evidence>
<feature type="region of interest" description="Disordered" evidence="1">
    <location>
        <begin position="2563"/>
        <end position="2600"/>
    </location>
</feature>
<dbReference type="OrthoDB" id="360653at2759"/>
<dbReference type="InterPro" id="IPR011430">
    <property type="entry name" value="UTP20_N"/>
</dbReference>
<feature type="compositionally biased region" description="Acidic residues" evidence="1">
    <location>
        <begin position="1087"/>
        <end position="1096"/>
    </location>
</feature>
<feature type="compositionally biased region" description="Low complexity" evidence="1">
    <location>
        <begin position="1071"/>
        <end position="1086"/>
    </location>
</feature>
<evidence type="ECO:0000259" key="4">
    <source>
        <dbReference type="Pfam" id="PF23099"/>
    </source>
</evidence>
<feature type="domain" description="U3 small nucleolar RNA-associated protein 20" evidence="3">
    <location>
        <begin position="1659"/>
        <end position="1883"/>
    </location>
</feature>
<feature type="region of interest" description="Disordered" evidence="1">
    <location>
        <begin position="1071"/>
        <end position="1101"/>
    </location>
</feature>
<dbReference type="InterPro" id="IPR052575">
    <property type="entry name" value="SSU_processome_comp_20"/>
</dbReference>
<feature type="compositionally biased region" description="Polar residues" evidence="1">
    <location>
        <begin position="747"/>
        <end position="761"/>
    </location>
</feature>
<evidence type="ECO:0000259" key="3">
    <source>
        <dbReference type="Pfam" id="PF20416"/>
    </source>
</evidence>
<sequence length="2600" mass="292071">MSSNELDHEIHQSTKRFKHQSYTQSLKDVHLPSAFTRNEFEREIGDNESHFHESLEHWKQLNLAPSFITFANHAGPLSLSMPLLLHHWKEIVGHWEAAMDSTNDEGLRALLDLMQKLAHDLRTTLSPIYPSILKRLLKLLPRALEPAALTVLLETFSSLFRYLLVPSIHLELLTHSWNAVSSILPKCLPEIQRAVAEVWGSVLRRLKSASRDHAVKLLAENAEGLEDASAWAIVFASKSISQTLHTSTVPLFTPLLAWHISAEDPEATFTVLRRSLTALVHHVKTADQFSALGELLIRELKKVLDEDDGTDSEKLRRVLEVVSIPYSVRQGSRMTQAHHTTLFALSQTLPLNNRTLHPALLKLISALFIASDTSLWLGPGLKFLQQAWSSPSVPSSTSPTSTSSSTPSVEFALRLHSILADLNWGGWKLVALPLLLKATRKPENLDADPQLIIDSLAGLVRARKLNVEDVDVVWKENWERWLVDERLALLETQLQGGDAVAAEIDNILAFSPFMSHKLTTKLIGFINTELQLSTNNSGDVQIPSLEADDNDIVLARPAWILGTCMKALQHRDHSEWATKVDICSWIRSGTRSWGTVPEVVSGLAPLARTSTSSKPIPLDEIYPHLRAALISHSRVLRLNAMRLMDSKLVSAPGGVQEVMKRCLQGEEVSIDVQGVRERVLRIGRVVQVVGDAEGADFCARWLIAQLKVNLRPLWSPAAAALSALSQRFGDVVWDLMFAEIQRGEDGNQGTRDSRFNNTQAQGEGDERDDIWEDERSWRDPSAHKLRVALSKWLDSEHRIKELIKESSMHDRLDPLSYQHQLLMAVGECHSLAEKHNRDIVTYFLSLTSSSSSRLPKQKLTSWLTLFSKFSNPKALHSTDTLRTFYVAHLSYPDRSIQSLALTCLFTYKSPHLAYHEEKIRLLLDDTRWRDELTLLEIGSIEQEDREDVVGVIVRLLFGLMVERRGRARGGDRRAAVLAALAGCTDDELGLLVDLMLKSLGLDRHAHQKDNSVFSISEVPGGVTDKQMVGYLTLLGDVLKNLGSRLVPYWPALLGSTIDILASSQKRLSDMSSDGVEGAVEGEGAAESLEEEADEKEDAAAPSTSAGVVRTIRQLGLKRFTDFFKCPVTFDFDAYIPPAFDAFILPRISNLDRENTQAPSALMDVFYAWSLRSEYCKYLVQRSDTLLPKIYDCLVAVNVKPTVIIHVFDIAERVLVHAASDETVRDTVLKPHASKLLDNLALLVERVQDVATVATPIGQRQISILSEIAQYSENASQATTLLSLFIPLLRKPAKFVPEKVKVDLLKILANLMSLIPDLRNRQSDIYVKTYDLFSQLFQSLRSRASRISLVNAFNQLASLSDTQYLATLLADLNAYSAKRIDEPDFDRRLAAFARLNETNDKRLSPLDWAPILHNSLFCIQDTVELAMRNNAAFSMKHFIDLFFSRREEDGAYEDKFMKLLFPGLKNGLRSKNELVRAEVLNVIAYAVGKLDFISLLKDMQLLLEALRRLGDHCDEGHLRSSTLSEIFIPLVGNYIASTTAVDHHLVTDAIAATGRMAKQLSWSAYYALVQRYIKLSKVKDESERVYVRALVAVLDNFHFPMNEALTEADKEEEDEGEMEDTIEQKELHKPTGLSASQVSRIADAVNLRLLPALLGYLEKHDATTDDNTRIPISVGIVTVAKHLPDSAREAQITRLLTILSQILRSRSQETRDLTRDAIVRISASLGPQYLPLVFRELRGALARGPQLHVLAFVTHSVLARITSAEHADSFKALDDCVNDVAHVSAEVIFGESGKNVLSEDFKTKMREVRGSSSRGLDSFAMIAKVISPNKISSLLAPLRAIMQETESLKVMQLVDEVLKRIASGLNSNQNLPPAELIVLCHTLISQNARFLKQTVQKKKPNPKRDAIVQLKREVAVDTDHYVNNSFRFVALGLDLFNTALRRSRFDFHDAETIKRLESMVVVIGNSLYSTNASVVILSLKCTAGLTKCPLKTLSKSVPVFVSQMVDTIRQAGSTESEIVQVAFRSLATILRDFPGAQVKEKDLIFLLELLTPDLEDHERQAAVFTMLRAIVARKFVVPEIYDIMEKVGEIMVTSQSPQVQELCRGVLLQFLLDYPQGKGRLRNQMAFLAKNLSYVHESGRKSVMELLSAIITKFQDALIYEYTDLLFVALVMVIANDDSPKCREMSAQLIKNLYSRLDDERKKLIFSHLHTWATQDARIQLVWVSAQICGFIVDAAQVEIQPYVGTMMEDLRTALVTSAKSLIQDEEDDDEDDASMEVDLEWKVPYHSLTVLFKVLRIFPDFCTQDAKVSWNLVTSHLLYPHAWVRTAACRLLGLLFNALPTTAPRTDLPDDHPASLAGMQEIAKKLSLQLKSVNLDEVLSIQVVKNLFFVGKCFCAMPKASASTGSAELPEALLDDDTGDQNVEDVAKRRDPLPWLFSKLSYQVKSAQIARRSRTKTTANWHQQPLAALRWFAAMTSYMDVERVEQFLVHILTPVYRLTEDDTIRDAQMEEVKTTAIELRDLVQAKVGTTKFSNVYNQIRQKTLELRRNRKVERTLQVTTNPEAAAKRKLQRNTIKKESRKRKDRSFAESRGKFKKRRND</sequence>
<evidence type="ECO:0000313" key="6">
    <source>
        <dbReference type="Proteomes" id="UP000559027"/>
    </source>
</evidence>
<dbReference type="EMBL" id="JAACJO010000008">
    <property type="protein sequence ID" value="KAF5354672.1"/>
    <property type="molecule type" value="Genomic_DNA"/>
</dbReference>
<evidence type="ECO:0000256" key="1">
    <source>
        <dbReference type="SAM" id="MobiDB-lite"/>
    </source>
</evidence>
<keyword evidence="6" id="KW-1185">Reference proteome</keyword>
<dbReference type="InterPro" id="IPR016024">
    <property type="entry name" value="ARM-type_fold"/>
</dbReference>
<dbReference type="InterPro" id="IPR057525">
    <property type="entry name" value="UTP20_C"/>
</dbReference>
<dbReference type="PANTHER" id="PTHR17695">
    <property type="entry name" value="SMALL SUBUNIT PROCESSOME COMPONENT 20 HOMOLOG"/>
    <property type="match status" value="1"/>
</dbReference>
<gene>
    <name evidence="5" type="ORF">D9756_005618</name>
</gene>
<protein>
    <recommendedName>
        <fullName evidence="7">U3 small nucleolar RNA-associated protein 20</fullName>
    </recommendedName>
</protein>
<reference evidence="5 6" key="1">
    <citation type="journal article" date="2020" name="ISME J.">
        <title>Uncovering the hidden diversity of litter-decomposition mechanisms in mushroom-forming fungi.</title>
        <authorList>
            <person name="Floudas D."/>
            <person name="Bentzer J."/>
            <person name="Ahren D."/>
            <person name="Johansson T."/>
            <person name="Persson P."/>
            <person name="Tunlid A."/>
        </authorList>
    </citation>
    <scope>NUCLEOTIDE SEQUENCE [LARGE SCALE GENOMIC DNA]</scope>
    <source>
        <strain evidence="5 6">CBS 146.42</strain>
    </source>
</reference>
<dbReference type="PANTHER" id="PTHR17695:SF11">
    <property type="entry name" value="SMALL SUBUNIT PROCESSOME COMPONENT 20 HOMOLOG"/>
    <property type="match status" value="1"/>
</dbReference>
<accession>A0A8H5FZM6</accession>
<dbReference type="InterPro" id="IPR046523">
    <property type="entry name" value="UTP20_dom"/>
</dbReference>
<dbReference type="Gene3D" id="1.25.10.10">
    <property type="entry name" value="Leucine-rich Repeat Variant"/>
    <property type="match status" value="1"/>
</dbReference>
<dbReference type="SUPFAM" id="SSF48371">
    <property type="entry name" value="ARM repeat"/>
    <property type="match status" value="2"/>
</dbReference>
<organism evidence="5 6">
    <name type="scientific">Leucocoprinus leucothites</name>
    <dbReference type="NCBI Taxonomy" id="201217"/>
    <lineage>
        <taxon>Eukaryota</taxon>
        <taxon>Fungi</taxon>
        <taxon>Dikarya</taxon>
        <taxon>Basidiomycota</taxon>
        <taxon>Agaricomycotina</taxon>
        <taxon>Agaricomycetes</taxon>
        <taxon>Agaricomycetidae</taxon>
        <taxon>Agaricales</taxon>
        <taxon>Agaricineae</taxon>
        <taxon>Agaricaceae</taxon>
        <taxon>Leucocoprinus</taxon>
    </lineage>
</organism>
<dbReference type="InterPro" id="IPR011989">
    <property type="entry name" value="ARM-like"/>
</dbReference>
<dbReference type="Pfam" id="PF23099">
    <property type="entry name" value="UTP20_C"/>
    <property type="match status" value="1"/>
</dbReference>
<feature type="domain" description="U3 small nucleolar RNA-associated protein 20 C-terminal" evidence="4">
    <location>
        <begin position="2324"/>
        <end position="2583"/>
    </location>
</feature>
<evidence type="ECO:0000259" key="2">
    <source>
        <dbReference type="Pfam" id="PF07539"/>
    </source>
</evidence>
<dbReference type="Pfam" id="PF07539">
    <property type="entry name" value="UTP20_N"/>
    <property type="match status" value="1"/>
</dbReference>
<comment type="caution">
    <text evidence="5">The sequence shown here is derived from an EMBL/GenBank/DDBJ whole genome shotgun (WGS) entry which is preliminary data.</text>
</comment>
<dbReference type="Proteomes" id="UP000559027">
    <property type="component" value="Unassembled WGS sequence"/>
</dbReference>
<dbReference type="GO" id="GO:0032040">
    <property type="term" value="C:small-subunit processome"/>
    <property type="evidence" value="ECO:0007669"/>
    <property type="project" value="TreeGrafter"/>
</dbReference>
<name>A0A8H5FZM6_9AGAR</name>
<feature type="domain" description="U3 small nucleolar RNA-associated protein 20 N-terminal" evidence="2">
    <location>
        <begin position="855"/>
        <end position="1471"/>
    </location>
</feature>